<gene>
    <name evidence="2" type="ORF">KOR34_22900</name>
</gene>
<keyword evidence="1" id="KW-1133">Transmembrane helix</keyword>
<accession>A0A5C5VI31</accession>
<keyword evidence="1" id="KW-0472">Membrane</keyword>
<dbReference type="Proteomes" id="UP000316714">
    <property type="component" value="Unassembled WGS sequence"/>
</dbReference>
<dbReference type="EMBL" id="SIHJ01000001">
    <property type="protein sequence ID" value="TWT37342.1"/>
    <property type="molecule type" value="Genomic_DNA"/>
</dbReference>
<proteinExistence type="predicted"/>
<name>A0A5C5VI31_9BACT</name>
<evidence type="ECO:0000313" key="2">
    <source>
        <dbReference type="EMBL" id="TWT37342.1"/>
    </source>
</evidence>
<keyword evidence="1" id="KW-0812">Transmembrane</keyword>
<reference evidence="2 3" key="1">
    <citation type="submission" date="2019-02" db="EMBL/GenBank/DDBJ databases">
        <title>Deep-cultivation of Planctomycetes and their phenomic and genomic characterization uncovers novel biology.</title>
        <authorList>
            <person name="Wiegand S."/>
            <person name="Jogler M."/>
            <person name="Boedeker C."/>
            <person name="Pinto D."/>
            <person name="Vollmers J."/>
            <person name="Rivas-Marin E."/>
            <person name="Kohn T."/>
            <person name="Peeters S.H."/>
            <person name="Heuer A."/>
            <person name="Rast P."/>
            <person name="Oberbeckmann S."/>
            <person name="Bunk B."/>
            <person name="Jeske O."/>
            <person name="Meyerdierks A."/>
            <person name="Storesund J.E."/>
            <person name="Kallscheuer N."/>
            <person name="Luecker S."/>
            <person name="Lage O.M."/>
            <person name="Pohl T."/>
            <person name="Merkel B.J."/>
            <person name="Hornburger P."/>
            <person name="Mueller R.-W."/>
            <person name="Bruemmer F."/>
            <person name="Labrenz M."/>
            <person name="Spormann A.M."/>
            <person name="Op Den Camp H."/>
            <person name="Overmann J."/>
            <person name="Amann R."/>
            <person name="Jetten M.S.M."/>
            <person name="Mascher T."/>
            <person name="Medema M.H."/>
            <person name="Devos D.P."/>
            <person name="Kaster A.-K."/>
            <person name="Ovreas L."/>
            <person name="Rohde M."/>
            <person name="Galperin M.Y."/>
            <person name="Jogler C."/>
        </authorList>
    </citation>
    <scope>NUCLEOTIDE SEQUENCE [LARGE SCALE GENOMIC DNA]</scope>
    <source>
        <strain evidence="2 3">KOR34</strain>
    </source>
</reference>
<dbReference type="AlphaFoldDB" id="A0A5C5VI31"/>
<dbReference type="RefSeq" id="WP_228714579.1">
    <property type="nucleotide sequence ID" value="NZ_SIHJ01000001.1"/>
</dbReference>
<feature type="transmembrane region" description="Helical" evidence="1">
    <location>
        <begin position="26"/>
        <end position="45"/>
    </location>
</feature>
<keyword evidence="3" id="KW-1185">Reference proteome</keyword>
<comment type="caution">
    <text evidence="2">The sequence shown here is derived from an EMBL/GenBank/DDBJ whole genome shotgun (WGS) entry which is preliminary data.</text>
</comment>
<evidence type="ECO:0000256" key="1">
    <source>
        <dbReference type="SAM" id="Phobius"/>
    </source>
</evidence>
<organism evidence="2 3">
    <name type="scientific">Posidoniimonas corsicana</name>
    <dbReference type="NCBI Taxonomy" id="1938618"/>
    <lineage>
        <taxon>Bacteria</taxon>
        <taxon>Pseudomonadati</taxon>
        <taxon>Planctomycetota</taxon>
        <taxon>Planctomycetia</taxon>
        <taxon>Pirellulales</taxon>
        <taxon>Lacipirellulaceae</taxon>
        <taxon>Posidoniimonas</taxon>
    </lineage>
</organism>
<protein>
    <submittedName>
        <fullName evidence="2">Uncharacterized protein</fullName>
    </submittedName>
</protein>
<evidence type="ECO:0000313" key="3">
    <source>
        <dbReference type="Proteomes" id="UP000316714"/>
    </source>
</evidence>
<sequence length="74" mass="7715">MSAFAWGGLAAGLALLAWVDLLTAGLVVAANLFGLAVAWMVTRVFGLPRDGSLRTEVKPEPPRIAGRINPAGDK</sequence>